<reference evidence="1" key="1">
    <citation type="submission" date="2023-03" db="EMBL/GenBank/DDBJ databases">
        <title>Massive genome expansion in bonnet fungi (Mycena s.s.) driven by repeated elements and novel gene families across ecological guilds.</title>
        <authorList>
            <consortium name="Lawrence Berkeley National Laboratory"/>
            <person name="Harder C.B."/>
            <person name="Miyauchi S."/>
            <person name="Viragh M."/>
            <person name="Kuo A."/>
            <person name="Thoen E."/>
            <person name="Andreopoulos B."/>
            <person name="Lu D."/>
            <person name="Skrede I."/>
            <person name="Drula E."/>
            <person name="Henrissat B."/>
            <person name="Morin E."/>
            <person name="Kohler A."/>
            <person name="Barry K."/>
            <person name="LaButti K."/>
            <person name="Morin E."/>
            <person name="Salamov A."/>
            <person name="Lipzen A."/>
            <person name="Mereny Z."/>
            <person name="Hegedus B."/>
            <person name="Baldrian P."/>
            <person name="Stursova M."/>
            <person name="Weitz H."/>
            <person name="Taylor A."/>
            <person name="Grigoriev I.V."/>
            <person name="Nagy L.G."/>
            <person name="Martin F."/>
            <person name="Kauserud H."/>
        </authorList>
    </citation>
    <scope>NUCLEOTIDE SEQUENCE</scope>
    <source>
        <strain evidence="1">CBHHK182m</strain>
    </source>
</reference>
<dbReference type="Proteomes" id="UP001215598">
    <property type="component" value="Unassembled WGS sequence"/>
</dbReference>
<dbReference type="AlphaFoldDB" id="A0AAD7NTQ5"/>
<comment type="caution">
    <text evidence="1">The sequence shown here is derived from an EMBL/GenBank/DDBJ whole genome shotgun (WGS) entry which is preliminary data.</text>
</comment>
<evidence type="ECO:0000313" key="2">
    <source>
        <dbReference type="Proteomes" id="UP001215598"/>
    </source>
</evidence>
<protein>
    <submittedName>
        <fullName evidence="1">Uncharacterized protein</fullName>
    </submittedName>
</protein>
<dbReference type="EMBL" id="JARKIB010000010">
    <property type="protein sequence ID" value="KAJ7775523.1"/>
    <property type="molecule type" value="Genomic_DNA"/>
</dbReference>
<evidence type="ECO:0000313" key="1">
    <source>
        <dbReference type="EMBL" id="KAJ7775523.1"/>
    </source>
</evidence>
<name>A0AAD7NTQ5_9AGAR</name>
<sequence length="323" mass="36087">MLLRPQGLPTTGCKGYLNLSAFTYGLSLKDINRPRIPGLSHPNPYQCLHLRLRKKTASTPLASTRCPRTSPKRTLNANSRPLSINAYCSPLFRGIPSKWSWRVSFGPPFVYLLVLDEQLFQNTALDAQMQAIGFLPAEPHIIVVVESENRNQFTEMLKDEAVQKLLKEAKESGLDNAKDFGLHTGAAAFAADVRPVKSFASPPFGSHFIGIYTVPQGLSVPQFGAKFETWLNVWSSLRVTEVNKVNYEVWEQTDAIDEFMELVGHSRAQPTFVLRLASKEVKDMITVLKDPEAEKIVRTVKQEVDFTLGVNIGVDVVTKLDRS</sequence>
<keyword evidence="2" id="KW-1185">Reference proteome</keyword>
<gene>
    <name evidence="1" type="ORF">B0H16DRAFT_1507700</name>
</gene>
<accession>A0AAD7NTQ5</accession>
<proteinExistence type="predicted"/>
<organism evidence="1 2">
    <name type="scientific">Mycena metata</name>
    <dbReference type="NCBI Taxonomy" id="1033252"/>
    <lineage>
        <taxon>Eukaryota</taxon>
        <taxon>Fungi</taxon>
        <taxon>Dikarya</taxon>
        <taxon>Basidiomycota</taxon>
        <taxon>Agaricomycotina</taxon>
        <taxon>Agaricomycetes</taxon>
        <taxon>Agaricomycetidae</taxon>
        <taxon>Agaricales</taxon>
        <taxon>Marasmiineae</taxon>
        <taxon>Mycenaceae</taxon>
        <taxon>Mycena</taxon>
    </lineage>
</organism>